<proteinExistence type="predicted"/>
<gene>
    <name evidence="1" type="ORF">B0J15DRAFT_157626</name>
</gene>
<dbReference type="Gene3D" id="3.20.20.80">
    <property type="entry name" value="Glycosidases"/>
    <property type="match status" value="1"/>
</dbReference>
<reference evidence="1" key="1">
    <citation type="journal article" date="2021" name="Nat. Commun.">
        <title>Genetic determinants of endophytism in the Arabidopsis root mycobiome.</title>
        <authorList>
            <person name="Mesny F."/>
            <person name="Miyauchi S."/>
            <person name="Thiergart T."/>
            <person name="Pickel B."/>
            <person name="Atanasova L."/>
            <person name="Karlsson M."/>
            <person name="Huettel B."/>
            <person name="Barry K.W."/>
            <person name="Haridas S."/>
            <person name="Chen C."/>
            <person name="Bauer D."/>
            <person name="Andreopoulos W."/>
            <person name="Pangilinan J."/>
            <person name="LaButti K."/>
            <person name="Riley R."/>
            <person name="Lipzen A."/>
            <person name="Clum A."/>
            <person name="Drula E."/>
            <person name="Henrissat B."/>
            <person name="Kohler A."/>
            <person name="Grigoriev I.V."/>
            <person name="Martin F.M."/>
            <person name="Hacquard S."/>
        </authorList>
    </citation>
    <scope>NUCLEOTIDE SEQUENCE</scope>
    <source>
        <strain evidence="1">FSSC 5 MPI-SDFR-AT-0091</strain>
    </source>
</reference>
<keyword evidence="2" id="KW-1185">Reference proteome</keyword>
<dbReference type="GO" id="GO:0051118">
    <property type="term" value="F:glucan endo-1,3-alpha-glucosidase activity"/>
    <property type="evidence" value="ECO:0007669"/>
    <property type="project" value="InterPro"/>
</dbReference>
<sequence length="408" mass="44217">MCIARRSMSRQVYAHYMVGLTDGQSPEQWQKDISDAKAVGIDGFALNIGTDTWTLTQLHQAYAAAEAASFGLFLSFDMQTSSWDSPAVVDLINQFKDSGAQIKRDGRPLVSTFEGTGWADQWEGVRQQTGGIFLVPDWSSIGPDGLRDKLSIVDGAFSWNAWPKAGETKMTADEDKLYKSVLGEKPFMMGVSPSFYVNLAEWGKNWYSSSESLWYDRWLQVLDVLPDSIEIITWNDFSESSYIGDIVPSQIVGGAEVYVDGYEHSALRSVLPYFIQAYKAGTPDVPLPDGETAVAWYRTTSATLGSDGGTVWGQGGSESASVGAKDVVSVVAITTGEEEVLIKIGDAREERFIANGTGTRASYFEVPFDGSLGEVKLEMGGRSVVGGAITANLPSTGYVNFNALAIGL</sequence>
<dbReference type="OrthoDB" id="1046782at2759"/>
<dbReference type="Proteomes" id="UP000736672">
    <property type="component" value="Unassembled WGS sequence"/>
</dbReference>
<comment type="caution">
    <text evidence="1">The sequence shown here is derived from an EMBL/GenBank/DDBJ whole genome shotgun (WGS) entry which is preliminary data.</text>
</comment>
<accession>A0A9P9G3U4</accession>
<evidence type="ECO:0000313" key="1">
    <source>
        <dbReference type="EMBL" id="KAH7232579.1"/>
    </source>
</evidence>
<organism evidence="1 2">
    <name type="scientific">Fusarium solani</name>
    <name type="common">Filamentous fungus</name>
    <dbReference type="NCBI Taxonomy" id="169388"/>
    <lineage>
        <taxon>Eukaryota</taxon>
        <taxon>Fungi</taxon>
        <taxon>Dikarya</taxon>
        <taxon>Ascomycota</taxon>
        <taxon>Pezizomycotina</taxon>
        <taxon>Sordariomycetes</taxon>
        <taxon>Hypocreomycetidae</taxon>
        <taxon>Hypocreales</taxon>
        <taxon>Nectriaceae</taxon>
        <taxon>Fusarium</taxon>
        <taxon>Fusarium solani species complex</taxon>
    </lineage>
</organism>
<dbReference type="AlphaFoldDB" id="A0A9P9G3U4"/>
<evidence type="ECO:0000313" key="2">
    <source>
        <dbReference type="Proteomes" id="UP000736672"/>
    </source>
</evidence>
<name>A0A9P9G3U4_FUSSL</name>
<dbReference type="EMBL" id="JAGTJS010000028">
    <property type="protein sequence ID" value="KAH7232579.1"/>
    <property type="molecule type" value="Genomic_DNA"/>
</dbReference>
<dbReference type="InterPro" id="IPR005197">
    <property type="entry name" value="Glyco_hydro_71"/>
</dbReference>
<keyword evidence="1" id="KW-0378">Hydrolase</keyword>
<dbReference type="Pfam" id="PF03659">
    <property type="entry name" value="Glyco_hydro_71"/>
    <property type="match status" value="1"/>
</dbReference>
<protein>
    <submittedName>
        <fullName evidence="1">Glycoside hydrolase</fullName>
    </submittedName>
</protein>
<dbReference type="CDD" id="cd11577">
    <property type="entry name" value="GH71"/>
    <property type="match status" value="1"/>
</dbReference>